<proteinExistence type="predicted"/>
<reference evidence="2 3" key="1">
    <citation type="submission" date="2014-11" db="EMBL/GenBank/DDBJ databases">
        <title>Symbiosis island explosion on the genome of extra-slow-growing strains of soybean bradyrhizobia with massive insertion sequences.</title>
        <authorList>
            <person name="Iida T."/>
            <person name="Minamisawa K."/>
        </authorList>
    </citation>
    <scope>NUCLEOTIDE SEQUENCE [LARGE SCALE GENOMIC DNA]</scope>
    <source>
        <strain evidence="2 3">NK6</strain>
    </source>
</reference>
<evidence type="ECO:0000313" key="3">
    <source>
        <dbReference type="Proteomes" id="UP000063308"/>
    </source>
</evidence>
<protein>
    <submittedName>
        <fullName evidence="2">Uncharacterized protein</fullName>
    </submittedName>
</protein>
<organism evidence="2 3">
    <name type="scientific">Bradyrhizobium diazoefficiens</name>
    <dbReference type="NCBI Taxonomy" id="1355477"/>
    <lineage>
        <taxon>Bacteria</taxon>
        <taxon>Pseudomonadati</taxon>
        <taxon>Pseudomonadota</taxon>
        <taxon>Alphaproteobacteria</taxon>
        <taxon>Hyphomicrobiales</taxon>
        <taxon>Nitrobacteraceae</taxon>
        <taxon>Bradyrhizobium</taxon>
    </lineage>
</organism>
<evidence type="ECO:0000313" key="2">
    <source>
        <dbReference type="EMBL" id="BAR53262.1"/>
    </source>
</evidence>
<dbReference type="AlphaFoldDB" id="A0A0E4FPU1"/>
<feature type="region of interest" description="Disordered" evidence="1">
    <location>
        <begin position="1"/>
        <end position="32"/>
    </location>
</feature>
<sequence>MTEAAGMTDVEQVFHRGTGKRRDARRWGNPTL</sequence>
<name>A0A0E4FPU1_9BRAD</name>
<dbReference type="Proteomes" id="UP000063308">
    <property type="component" value="Chromosome"/>
</dbReference>
<evidence type="ECO:0000256" key="1">
    <source>
        <dbReference type="SAM" id="MobiDB-lite"/>
    </source>
</evidence>
<dbReference type="EMBL" id="AP014685">
    <property type="protein sequence ID" value="BAR53262.1"/>
    <property type="molecule type" value="Genomic_DNA"/>
</dbReference>
<accession>A0A0E4FPU1</accession>
<gene>
    <name evidence="2" type="ORF">NK6_70</name>
</gene>